<reference evidence="2" key="2">
    <citation type="submission" date="2020-09" db="EMBL/GenBank/DDBJ databases">
        <authorList>
            <person name="Sun Q."/>
            <person name="Kim S."/>
        </authorList>
    </citation>
    <scope>NUCLEOTIDE SEQUENCE</scope>
    <source>
        <strain evidence="2">KCTC 32437</strain>
    </source>
</reference>
<gene>
    <name evidence="2" type="ORF">GCM10007989_22090</name>
</gene>
<evidence type="ECO:0000313" key="2">
    <source>
        <dbReference type="EMBL" id="GHA25968.1"/>
    </source>
</evidence>
<dbReference type="EMBL" id="BMZE01000002">
    <property type="protein sequence ID" value="GHA25968.1"/>
    <property type="molecule type" value="Genomic_DNA"/>
</dbReference>
<feature type="compositionally biased region" description="Polar residues" evidence="1">
    <location>
        <begin position="1"/>
        <end position="14"/>
    </location>
</feature>
<sequence>MAQENHSNGQTGSSLIALEPRAGPPSLARTRTAASFVSQLLAAREQLQATAGSSHTSRNASAVGAYAAGARIAVRRMPQGYRTSRTV</sequence>
<dbReference type="RefSeq" id="WP_189425730.1">
    <property type="nucleotide sequence ID" value="NZ_BMZE01000002.1"/>
</dbReference>
<dbReference type="Proteomes" id="UP000646579">
    <property type="component" value="Unassembled WGS sequence"/>
</dbReference>
<evidence type="ECO:0000313" key="3">
    <source>
        <dbReference type="Proteomes" id="UP000646579"/>
    </source>
</evidence>
<protein>
    <submittedName>
        <fullName evidence="2">Uncharacterized protein</fullName>
    </submittedName>
</protein>
<comment type="caution">
    <text evidence="2">The sequence shown here is derived from an EMBL/GenBank/DDBJ whole genome shotgun (WGS) entry which is preliminary data.</text>
</comment>
<organism evidence="2 3">
    <name type="scientific">Devosia pacifica</name>
    <dbReference type="NCBI Taxonomy" id="1335967"/>
    <lineage>
        <taxon>Bacteria</taxon>
        <taxon>Pseudomonadati</taxon>
        <taxon>Pseudomonadota</taxon>
        <taxon>Alphaproteobacteria</taxon>
        <taxon>Hyphomicrobiales</taxon>
        <taxon>Devosiaceae</taxon>
        <taxon>Devosia</taxon>
    </lineage>
</organism>
<proteinExistence type="predicted"/>
<accession>A0A918VU85</accession>
<keyword evidence="3" id="KW-1185">Reference proteome</keyword>
<name>A0A918VU85_9HYPH</name>
<evidence type="ECO:0000256" key="1">
    <source>
        <dbReference type="SAM" id="MobiDB-lite"/>
    </source>
</evidence>
<feature type="region of interest" description="Disordered" evidence="1">
    <location>
        <begin position="1"/>
        <end position="27"/>
    </location>
</feature>
<reference evidence="2" key="1">
    <citation type="journal article" date="2014" name="Int. J. Syst. Evol. Microbiol.">
        <title>Complete genome sequence of Corynebacterium casei LMG S-19264T (=DSM 44701T), isolated from a smear-ripened cheese.</title>
        <authorList>
            <consortium name="US DOE Joint Genome Institute (JGI-PGF)"/>
            <person name="Walter F."/>
            <person name="Albersmeier A."/>
            <person name="Kalinowski J."/>
            <person name="Ruckert C."/>
        </authorList>
    </citation>
    <scope>NUCLEOTIDE SEQUENCE</scope>
    <source>
        <strain evidence="2">KCTC 32437</strain>
    </source>
</reference>
<dbReference type="AlphaFoldDB" id="A0A918VU85"/>